<dbReference type="PROSITE" id="PS50887">
    <property type="entry name" value="GGDEF"/>
    <property type="match status" value="1"/>
</dbReference>
<dbReference type="RefSeq" id="WP_088968850.1">
    <property type="nucleotide sequence ID" value="NZ_JBHLYF010000001.1"/>
</dbReference>
<dbReference type="GO" id="GO:0052621">
    <property type="term" value="F:diguanylate cyclase activity"/>
    <property type="evidence" value="ECO:0007669"/>
    <property type="project" value="TreeGrafter"/>
</dbReference>
<dbReference type="InterPro" id="IPR043128">
    <property type="entry name" value="Rev_trsase/Diguanyl_cyclase"/>
</dbReference>
<evidence type="ECO:0000313" key="3">
    <source>
        <dbReference type="Proteomes" id="UP000198210"/>
    </source>
</evidence>
<dbReference type="EMBL" id="LT607751">
    <property type="protein sequence ID" value="SCG36176.1"/>
    <property type="molecule type" value="Genomic_DNA"/>
</dbReference>
<evidence type="ECO:0000313" key="2">
    <source>
        <dbReference type="EMBL" id="SCG36176.1"/>
    </source>
</evidence>
<dbReference type="Pfam" id="PF00990">
    <property type="entry name" value="GGDEF"/>
    <property type="match status" value="1"/>
</dbReference>
<name>A0A1C5GQV7_9ACTN</name>
<keyword evidence="3" id="KW-1185">Reference proteome</keyword>
<dbReference type="GO" id="GO:1902201">
    <property type="term" value="P:negative regulation of bacterial-type flagellum-dependent cell motility"/>
    <property type="evidence" value="ECO:0007669"/>
    <property type="project" value="TreeGrafter"/>
</dbReference>
<dbReference type="InterPro" id="IPR050469">
    <property type="entry name" value="Diguanylate_Cyclase"/>
</dbReference>
<dbReference type="InterPro" id="IPR029787">
    <property type="entry name" value="Nucleotide_cyclase"/>
</dbReference>
<dbReference type="SMART" id="SM00267">
    <property type="entry name" value="GGDEF"/>
    <property type="match status" value="1"/>
</dbReference>
<dbReference type="SUPFAM" id="SSF55781">
    <property type="entry name" value="GAF domain-like"/>
    <property type="match status" value="2"/>
</dbReference>
<evidence type="ECO:0000259" key="1">
    <source>
        <dbReference type="PROSITE" id="PS50887"/>
    </source>
</evidence>
<feature type="domain" description="GGDEF" evidence="1">
    <location>
        <begin position="350"/>
        <end position="473"/>
    </location>
</feature>
<sequence>MDHERVIRDVTVRLPMASTAVEACQWTVTALARYTPATVSVLLRVHGRLRCVAATGSWQVFSTVAPGDGIVGRVYRSNQGATVADVTADPDYLPVRPDVTAELCVPVRDPAGRAIGVLDLQWSGGAELDRWRETAERLADRLGARIVALGGTPPESRSEKLLRHAAALTAAPDQWQLLTEAIGAARDVSGLSAAVLVLAGRNGPRVSGPTDAPGELESRVRAELTEAGPDALGGMIARAHRHGSGYTLGESGHRPTGEYEPLSRAGVRTLMAVPVGTPDAGGVLLVADERLLRPDPTTVNLMELLAGQAWTCLDRLRTLARLREQASSDPLTGLRHTGPFGQRIAAATPGRTALLAIDVDGFKDVNDTYGHQAGDRLLVGLARALEGALRQGDELYRIGGDEFVAVIEVSRPDEAVRIAERLTEAARGIGRTISVGVALAQPGEAPDRALTRADQALYAVKRQGRDGVRLAAA</sequence>
<accession>A0A1C5GQV7</accession>
<protein>
    <submittedName>
        <fullName evidence="2">Diguanylate cyclase (GGDEF) domain-containing protein</fullName>
    </submittedName>
</protein>
<dbReference type="NCBIfam" id="TIGR00254">
    <property type="entry name" value="GGDEF"/>
    <property type="match status" value="1"/>
</dbReference>
<dbReference type="Gene3D" id="3.30.70.270">
    <property type="match status" value="1"/>
</dbReference>
<reference evidence="2 3" key="1">
    <citation type="submission" date="2016-06" db="EMBL/GenBank/DDBJ databases">
        <authorList>
            <person name="Kjaerup R.B."/>
            <person name="Dalgaard T.S."/>
            <person name="Juul-Madsen H.R."/>
        </authorList>
    </citation>
    <scope>NUCLEOTIDE SEQUENCE [LARGE SCALE GENOMIC DNA]</scope>
    <source>
        <strain evidence="2 3">DSM 45097</strain>
    </source>
</reference>
<dbReference type="Proteomes" id="UP000198210">
    <property type="component" value="Chromosome I"/>
</dbReference>
<dbReference type="PANTHER" id="PTHR45138">
    <property type="entry name" value="REGULATORY COMPONENTS OF SENSORY TRANSDUCTION SYSTEM"/>
    <property type="match status" value="1"/>
</dbReference>
<dbReference type="CDD" id="cd01949">
    <property type="entry name" value="GGDEF"/>
    <property type="match status" value="1"/>
</dbReference>
<dbReference type="SUPFAM" id="SSF55073">
    <property type="entry name" value="Nucleotide cyclase"/>
    <property type="match status" value="1"/>
</dbReference>
<dbReference type="SMART" id="SM00065">
    <property type="entry name" value="GAF"/>
    <property type="match status" value="1"/>
</dbReference>
<dbReference type="GO" id="GO:0005886">
    <property type="term" value="C:plasma membrane"/>
    <property type="evidence" value="ECO:0007669"/>
    <property type="project" value="TreeGrafter"/>
</dbReference>
<dbReference type="InterPro" id="IPR000160">
    <property type="entry name" value="GGDEF_dom"/>
</dbReference>
<dbReference type="PANTHER" id="PTHR45138:SF24">
    <property type="entry name" value="DIGUANYLATE CYCLASE DGCC-RELATED"/>
    <property type="match status" value="1"/>
</dbReference>
<gene>
    <name evidence="2" type="ORF">GA0074704_0328</name>
</gene>
<organism evidence="2 3">
    <name type="scientific">Micromonospora siamensis</name>
    <dbReference type="NCBI Taxonomy" id="299152"/>
    <lineage>
        <taxon>Bacteria</taxon>
        <taxon>Bacillati</taxon>
        <taxon>Actinomycetota</taxon>
        <taxon>Actinomycetes</taxon>
        <taxon>Micromonosporales</taxon>
        <taxon>Micromonosporaceae</taxon>
        <taxon>Micromonospora</taxon>
    </lineage>
</organism>
<dbReference type="GO" id="GO:0043709">
    <property type="term" value="P:cell adhesion involved in single-species biofilm formation"/>
    <property type="evidence" value="ECO:0007669"/>
    <property type="project" value="TreeGrafter"/>
</dbReference>
<dbReference type="InterPro" id="IPR029016">
    <property type="entry name" value="GAF-like_dom_sf"/>
</dbReference>
<dbReference type="Pfam" id="PF01590">
    <property type="entry name" value="GAF"/>
    <property type="match status" value="1"/>
</dbReference>
<dbReference type="InterPro" id="IPR003018">
    <property type="entry name" value="GAF"/>
</dbReference>
<dbReference type="AlphaFoldDB" id="A0A1C5GQV7"/>
<proteinExistence type="predicted"/>
<dbReference type="Gene3D" id="3.30.450.40">
    <property type="match status" value="2"/>
</dbReference>